<name>A0A976XJX5_THEOR</name>
<accession>A0A976XJX5</accession>
<dbReference type="Proteomes" id="UP000244803">
    <property type="component" value="Chromosome 3"/>
</dbReference>
<feature type="transmembrane region" description="Helical" evidence="1">
    <location>
        <begin position="57"/>
        <end position="81"/>
    </location>
</feature>
<proteinExistence type="predicted"/>
<keyword evidence="1" id="KW-1133">Transmembrane helix</keyword>
<feature type="transmembrane region" description="Helical" evidence="1">
    <location>
        <begin position="88"/>
        <end position="106"/>
    </location>
</feature>
<dbReference type="AlphaFoldDB" id="A0A976XJX5"/>
<sequence length="179" mass="20568">MSWFKIPWHVNGSSPRKVLKLMAMPLCTSLLNSCISLNVLIYVLVNFTKFTYPSFVLSYISGVSSSVSFILTVLSVIYGNYIFLMSSMLLQIILTSSLFGILINFWRITDLSENIDIMVFHVIRYIITIVFLALLFLEYRFLLVSIALGRAMYKKGVSWDLDDVEAVQDQFKAFRVEMN</sequence>
<dbReference type="EMBL" id="CP056066">
    <property type="protein sequence ID" value="UVC54352.1"/>
    <property type="molecule type" value="Genomic_DNA"/>
</dbReference>
<keyword evidence="1" id="KW-0812">Transmembrane</keyword>
<protein>
    <submittedName>
        <fullName evidence="2">Uncharacterized protein</fullName>
    </submittedName>
</protein>
<feature type="transmembrane region" description="Helical" evidence="1">
    <location>
        <begin position="126"/>
        <end position="148"/>
    </location>
</feature>
<evidence type="ECO:0000313" key="3">
    <source>
        <dbReference type="Proteomes" id="UP000244803"/>
    </source>
</evidence>
<reference evidence="2" key="1">
    <citation type="submission" date="2022-07" db="EMBL/GenBank/DDBJ databases">
        <title>Evaluation of T. orientalis genome assembly methods using nanopore sequencing and analysis of variation between genomes.</title>
        <authorList>
            <person name="Yam J."/>
            <person name="Micallef M.L."/>
            <person name="Liu M."/>
            <person name="Djordjevic S.P."/>
            <person name="Bogema D.R."/>
            <person name="Jenkins C."/>
        </authorList>
    </citation>
    <scope>NUCLEOTIDE SEQUENCE</scope>
    <source>
        <strain evidence="2">Fish Creek</strain>
    </source>
</reference>
<keyword evidence="1" id="KW-0472">Membrane</keyword>
<feature type="transmembrane region" description="Helical" evidence="1">
    <location>
        <begin position="21"/>
        <end position="45"/>
    </location>
</feature>
<evidence type="ECO:0000256" key="1">
    <source>
        <dbReference type="SAM" id="Phobius"/>
    </source>
</evidence>
<gene>
    <name evidence="2" type="ORF">MACJ_003894</name>
</gene>
<evidence type="ECO:0000313" key="2">
    <source>
        <dbReference type="EMBL" id="UVC54352.1"/>
    </source>
</evidence>
<organism evidence="2 3">
    <name type="scientific">Theileria orientalis</name>
    <dbReference type="NCBI Taxonomy" id="68886"/>
    <lineage>
        <taxon>Eukaryota</taxon>
        <taxon>Sar</taxon>
        <taxon>Alveolata</taxon>
        <taxon>Apicomplexa</taxon>
        <taxon>Aconoidasida</taxon>
        <taxon>Piroplasmida</taxon>
        <taxon>Theileriidae</taxon>
        <taxon>Theileria</taxon>
    </lineage>
</organism>